<sequence>MDRRIGQDTYIPPLAGTTDDELKKLASDSLSKVCDLEEFMNKATSGLPLPCEEVHSAGTVAVLVQSIGDLRQPNDTAARLLGCCQIVDLEEWSDYLNDILGWATRTIKSIVQNA</sequence>
<evidence type="ECO:0000313" key="1">
    <source>
        <dbReference type="EMBL" id="KAJ8675142.1"/>
    </source>
</evidence>
<gene>
    <name evidence="1" type="ORF">QAD02_010928</name>
</gene>
<comment type="caution">
    <text evidence="1">The sequence shown here is derived from an EMBL/GenBank/DDBJ whole genome shotgun (WGS) entry which is preliminary data.</text>
</comment>
<dbReference type="EMBL" id="CM056742">
    <property type="protein sequence ID" value="KAJ8675142.1"/>
    <property type="molecule type" value="Genomic_DNA"/>
</dbReference>
<evidence type="ECO:0000313" key="2">
    <source>
        <dbReference type="Proteomes" id="UP001239111"/>
    </source>
</evidence>
<name>A0ACC2NVH6_9HYME</name>
<proteinExistence type="predicted"/>
<accession>A0ACC2NVH6</accession>
<protein>
    <submittedName>
        <fullName evidence="1">Uncharacterized protein</fullName>
    </submittedName>
</protein>
<reference evidence="1" key="1">
    <citation type="submission" date="2023-04" db="EMBL/GenBank/DDBJ databases">
        <title>A chromosome-level genome assembly of the parasitoid wasp Eretmocerus hayati.</title>
        <authorList>
            <person name="Zhong Y."/>
            <person name="Liu S."/>
            <person name="Liu Y."/>
        </authorList>
    </citation>
    <scope>NUCLEOTIDE SEQUENCE</scope>
    <source>
        <strain evidence="1">ZJU_SS_LIU_2023</strain>
    </source>
</reference>
<keyword evidence="2" id="KW-1185">Reference proteome</keyword>
<dbReference type="Proteomes" id="UP001239111">
    <property type="component" value="Chromosome 2"/>
</dbReference>
<organism evidence="1 2">
    <name type="scientific">Eretmocerus hayati</name>
    <dbReference type="NCBI Taxonomy" id="131215"/>
    <lineage>
        <taxon>Eukaryota</taxon>
        <taxon>Metazoa</taxon>
        <taxon>Ecdysozoa</taxon>
        <taxon>Arthropoda</taxon>
        <taxon>Hexapoda</taxon>
        <taxon>Insecta</taxon>
        <taxon>Pterygota</taxon>
        <taxon>Neoptera</taxon>
        <taxon>Endopterygota</taxon>
        <taxon>Hymenoptera</taxon>
        <taxon>Apocrita</taxon>
        <taxon>Proctotrupomorpha</taxon>
        <taxon>Chalcidoidea</taxon>
        <taxon>Aphelinidae</taxon>
        <taxon>Aphelininae</taxon>
        <taxon>Eretmocerus</taxon>
    </lineage>
</organism>